<comment type="subcellular location">
    <subcellularLocation>
        <location evidence="1">Nucleus</location>
    </subcellularLocation>
</comment>
<feature type="compositionally biased region" description="Low complexity" evidence="6">
    <location>
        <begin position="81"/>
        <end position="94"/>
    </location>
</feature>
<dbReference type="GO" id="GO:0005634">
    <property type="term" value="C:nucleus"/>
    <property type="evidence" value="ECO:0007669"/>
    <property type="project" value="UniProtKB-SubCell"/>
</dbReference>
<dbReference type="RefSeq" id="XP_016257701.1">
    <property type="nucleotide sequence ID" value="XM_016412081.1"/>
</dbReference>
<accession>A0A0D2D585</accession>
<feature type="region of interest" description="Disordered" evidence="6">
    <location>
        <begin position="47"/>
        <end position="76"/>
    </location>
</feature>
<name>A0A0D2D585_9EURO</name>
<dbReference type="PROSITE" id="PS50048">
    <property type="entry name" value="ZN2_CY6_FUNGAL_2"/>
    <property type="match status" value="1"/>
</dbReference>
<dbReference type="PANTHER" id="PTHR37534:SF46">
    <property type="entry name" value="ZN(II)2CYS6 TRANSCRIPTION FACTOR (EUROFUNG)"/>
    <property type="match status" value="1"/>
</dbReference>
<dbReference type="Gene3D" id="4.10.240.10">
    <property type="entry name" value="Zn(2)-C6 fungal-type DNA-binding domain"/>
    <property type="match status" value="1"/>
</dbReference>
<sequence>MGYPRSKVFTRTKSGCLTCRERRKKCDELKPTCTGCARNFIRCSWPVPRDMQQNSPPSRPVPASTRGIDCKKDSDSGLLLPPSLVSSSSSSSSDTADTGRFFDENLSSQESVSPVISVVDVESGDEDEHTAAIIRWHPIQSSFISAERAIVQTSSSALLLQHYLEETSTFLVAKPLSSNPFITVVLPLAWSDDLLMHSVLTLSGVHLSHTTGGNLDIQLATRQHYSLLLQNLRSVFAGESAHQDVQRTLRLLLVLAVVCHIEAISGEPHGGIFPHLRASRQLVLKLLKEPRQKMCGDVKFIQGFALEVYFYLVLVNSITPYGRDETRAIPFDSVFTSFDFLKEYDSFGVFFSCGQGLFELIPKISMLAMHRLAEEESVESSASAETRVDYVRLVETLMEWQTPPVASEMIEWEAEHIATGEIYRQALLAFIKASMCGSVVNNPKVIVAIQRHLDTALPLFPLVMLSPFHTLLLWPVMILGSCMICEHQRKDFIYNLHHESRINVRQVREAANLLEYLWNDEDKCSYGPYGLYLVMRKHHINFSMA</sequence>
<dbReference type="VEuPathDB" id="FungiDB:PV06_10524"/>
<dbReference type="STRING" id="215243.A0A0D2D585"/>
<evidence type="ECO:0000256" key="3">
    <source>
        <dbReference type="ARBA" id="ARBA00023125"/>
    </source>
</evidence>
<keyword evidence="5" id="KW-0539">Nucleus</keyword>
<dbReference type="GO" id="GO:0000981">
    <property type="term" value="F:DNA-binding transcription factor activity, RNA polymerase II-specific"/>
    <property type="evidence" value="ECO:0007669"/>
    <property type="project" value="InterPro"/>
</dbReference>
<dbReference type="InterPro" id="IPR021858">
    <property type="entry name" value="Fun_TF"/>
</dbReference>
<dbReference type="PROSITE" id="PS00463">
    <property type="entry name" value="ZN2_CY6_FUNGAL_1"/>
    <property type="match status" value="1"/>
</dbReference>
<evidence type="ECO:0000256" key="6">
    <source>
        <dbReference type="SAM" id="MobiDB-lite"/>
    </source>
</evidence>
<reference evidence="8 9" key="1">
    <citation type="submission" date="2015-01" db="EMBL/GenBank/DDBJ databases">
        <title>The Genome Sequence of Exophiala oligosperma CBS72588.</title>
        <authorList>
            <consortium name="The Broad Institute Genomics Platform"/>
            <person name="Cuomo C."/>
            <person name="de Hoog S."/>
            <person name="Gorbushina A."/>
            <person name="Stielow B."/>
            <person name="Teixiera M."/>
            <person name="Abouelleil A."/>
            <person name="Chapman S.B."/>
            <person name="Priest M."/>
            <person name="Young S.K."/>
            <person name="Wortman J."/>
            <person name="Nusbaum C."/>
            <person name="Birren B."/>
        </authorList>
    </citation>
    <scope>NUCLEOTIDE SEQUENCE [LARGE SCALE GENOMIC DNA]</scope>
    <source>
        <strain evidence="8 9">CBS 72588</strain>
    </source>
</reference>
<dbReference type="GO" id="GO:0003677">
    <property type="term" value="F:DNA binding"/>
    <property type="evidence" value="ECO:0007669"/>
    <property type="project" value="UniProtKB-KW"/>
</dbReference>
<dbReference type="EMBL" id="KN847344">
    <property type="protein sequence ID" value="KIW37485.1"/>
    <property type="molecule type" value="Genomic_DNA"/>
</dbReference>
<proteinExistence type="predicted"/>
<dbReference type="SMART" id="SM00066">
    <property type="entry name" value="GAL4"/>
    <property type="match status" value="1"/>
</dbReference>
<feature type="region of interest" description="Disordered" evidence="6">
    <location>
        <begin position="81"/>
        <end position="100"/>
    </location>
</feature>
<protein>
    <recommendedName>
        <fullName evidence="7">Zn(2)-C6 fungal-type domain-containing protein</fullName>
    </recommendedName>
</protein>
<dbReference type="GeneID" id="27362598"/>
<evidence type="ECO:0000259" key="7">
    <source>
        <dbReference type="PROSITE" id="PS50048"/>
    </source>
</evidence>
<dbReference type="HOGENOM" id="CLU_023417_2_0_1"/>
<evidence type="ECO:0000256" key="5">
    <source>
        <dbReference type="ARBA" id="ARBA00023242"/>
    </source>
</evidence>
<dbReference type="Pfam" id="PF00172">
    <property type="entry name" value="Zn_clus"/>
    <property type="match status" value="1"/>
</dbReference>
<feature type="domain" description="Zn(2)-C6 fungal-type" evidence="7">
    <location>
        <begin position="15"/>
        <end position="45"/>
    </location>
</feature>
<dbReference type="GO" id="GO:0008270">
    <property type="term" value="F:zinc ion binding"/>
    <property type="evidence" value="ECO:0007669"/>
    <property type="project" value="InterPro"/>
</dbReference>
<dbReference type="OrthoDB" id="5419315at2759"/>
<keyword evidence="3" id="KW-0238">DNA-binding</keyword>
<evidence type="ECO:0000256" key="4">
    <source>
        <dbReference type="ARBA" id="ARBA00023163"/>
    </source>
</evidence>
<keyword evidence="4" id="KW-0804">Transcription</keyword>
<organism evidence="8 9">
    <name type="scientific">Exophiala oligosperma</name>
    <dbReference type="NCBI Taxonomy" id="215243"/>
    <lineage>
        <taxon>Eukaryota</taxon>
        <taxon>Fungi</taxon>
        <taxon>Dikarya</taxon>
        <taxon>Ascomycota</taxon>
        <taxon>Pezizomycotina</taxon>
        <taxon>Eurotiomycetes</taxon>
        <taxon>Chaetothyriomycetidae</taxon>
        <taxon>Chaetothyriales</taxon>
        <taxon>Herpotrichiellaceae</taxon>
        <taxon>Exophiala</taxon>
    </lineage>
</organism>
<dbReference type="PANTHER" id="PTHR37534">
    <property type="entry name" value="TRANSCRIPTIONAL ACTIVATOR PROTEIN UGA3"/>
    <property type="match status" value="1"/>
</dbReference>
<keyword evidence="2" id="KW-0805">Transcription regulation</keyword>
<dbReference type="AlphaFoldDB" id="A0A0D2D585"/>
<dbReference type="Proteomes" id="UP000053342">
    <property type="component" value="Unassembled WGS sequence"/>
</dbReference>
<dbReference type="InterPro" id="IPR001138">
    <property type="entry name" value="Zn2Cys6_DnaBD"/>
</dbReference>
<evidence type="ECO:0000256" key="2">
    <source>
        <dbReference type="ARBA" id="ARBA00023015"/>
    </source>
</evidence>
<dbReference type="InterPro" id="IPR036864">
    <property type="entry name" value="Zn2-C6_fun-type_DNA-bd_sf"/>
</dbReference>
<dbReference type="CDD" id="cd00067">
    <property type="entry name" value="GAL4"/>
    <property type="match status" value="1"/>
</dbReference>
<evidence type="ECO:0000256" key="1">
    <source>
        <dbReference type="ARBA" id="ARBA00004123"/>
    </source>
</evidence>
<dbReference type="Pfam" id="PF11951">
    <property type="entry name" value="Fungal_trans_2"/>
    <property type="match status" value="1"/>
</dbReference>
<keyword evidence="9" id="KW-1185">Reference proteome</keyword>
<gene>
    <name evidence="8" type="ORF">PV06_10524</name>
</gene>
<dbReference type="SUPFAM" id="SSF57701">
    <property type="entry name" value="Zn2/Cys6 DNA-binding domain"/>
    <property type="match status" value="1"/>
</dbReference>
<evidence type="ECO:0000313" key="8">
    <source>
        <dbReference type="EMBL" id="KIW37485.1"/>
    </source>
</evidence>
<evidence type="ECO:0000313" key="9">
    <source>
        <dbReference type="Proteomes" id="UP000053342"/>
    </source>
</evidence>